<evidence type="ECO:0000256" key="1">
    <source>
        <dbReference type="SAM" id="MobiDB-lite"/>
    </source>
</evidence>
<feature type="region of interest" description="Disordered" evidence="1">
    <location>
        <begin position="80"/>
        <end position="99"/>
    </location>
</feature>
<protein>
    <submittedName>
        <fullName evidence="2">Si496035e06</fullName>
    </submittedName>
</protein>
<reference evidence="2" key="2">
    <citation type="journal article" date="2015" name="Data Brief">
        <title>Shoot transcriptome of the giant reed, Arundo donax.</title>
        <authorList>
            <person name="Barrero R.A."/>
            <person name="Guerrero F.D."/>
            <person name="Moolhuijzen P."/>
            <person name="Goolsby J.A."/>
            <person name="Tidwell J."/>
            <person name="Bellgard S.E."/>
            <person name="Bellgard M.I."/>
        </authorList>
    </citation>
    <scope>NUCLEOTIDE SEQUENCE</scope>
    <source>
        <tissue evidence="2">Shoot tissue taken approximately 20 cm above the soil surface</tissue>
    </source>
</reference>
<accession>A0A0A9FTT5</accession>
<dbReference type="EMBL" id="GBRH01186168">
    <property type="protein sequence ID" value="JAE11728.1"/>
    <property type="molecule type" value="Transcribed_RNA"/>
</dbReference>
<organism evidence="2">
    <name type="scientific">Arundo donax</name>
    <name type="common">Giant reed</name>
    <name type="synonym">Donax arundinaceus</name>
    <dbReference type="NCBI Taxonomy" id="35708"/>
    <lineage>
        <taxon>Eukaryota</taxon>
        <taxon>Viridiplantae</taxon>
        <taxon>Streptophyta</taxon>
        <taxon>Embryophyta</taxon>
        <taxon>Tracheophyta</taxon>
        <taxon>Spermatophyta</taxon>
        <taxon>Magnoliopsida</taxon>
        <taxon>Liliopsida</taxon>
        <taxon>Poales</taxon>
        <taxon>Poaceae</taxon>
        <taxon>PACMAD clade</taxon>
        <taxon>Arundinoideae</taxon>
        <taxon>Arundineae</taxon>
        <taxon>Arundo</taxon>
    </lineage>
</organism>
<sequence length="99" mass="11139">MSRIGSAIFSFVSTSTPRSLFQADSRPMVSCPNISACTTSPLPLLRLILPGEGAERERKAGFRAARRWERLCMRSGDEWRRRMASPGSGERRRGARRRA</sequence>
<reference evidence="2" key="1">
    <citation type="submission" date="2014-09" db="EMBL/GenBank/DDBJ databases">
        <authorList>
            <person name="Magalhaes I.L.F."/>
            <person name="Oliveira U."/>
            <person name="Santos F.R."/>
            <person name="Vidigal T.H.D.A."/>
            <person name="Brescovit A.D."/>
            <person name="Santos A.J."/>
        </authorList>
    </citation>
    <scope>NUCLEOTIDE SEQUENCE</scope>
    <source>
        <tissue evidence="2">Shoot tissue taken approximately 20 cm above the soil surface</tissue>
    </source>
</reference>
<evidence type="ECO:0000313" key="2">
    <source>
        <dbReference type="EMBL" id="JAE11728.1"/>
    </source>
</evidence>
<proteinExistence type="predicted"/>
<dbReference type="AlphaFoldDB" id="A0A0A9FTT5"/>
<name>A0A0A9FTT5_ARUDO</name>